<dbReference type="Pfam" id="PF24877">
    <property type="entry name" value="ILV_EDD_C"/>
    <property type="match status" value="1"/>
</dbReference>
<evidence type="ECO:0000256" key="3">
    <source>
        <dbReference type="ARBA" id="ARBA00022605"/>
    </source>
</evidence>
<dbReference type="Gene3D" id="3.50.30.80">
    <property type="entry name" value="IlvD/EDD C-terminal domain-like"/>
    <property type="match status" value="1"/>
</dbReference>
<comment type="caution">
    <text evidence="15">Lacks conserved residue(s) required for the propagation of feature annotation.</text>
</comment>
<comment type="cofactor">
    <cofactor evidence="1 15">
        <name>Mg(2+)</name>
        <dbReference type="ChEBI" id="CHEBI:18420"/>
    </cofactor>
</comment>
<dbReference type="Proteomes" id="UP000195141">
    <property type="component" value="Chromosome"/>
</dbReference>
<evidence type="ECO:0000313" key="18">
    <source>
        <dbReference type="EMBL" id="OTP15820.1"/>
    </source>
</evidence>
<accession>A0A242K686</accession>
<dbReference type="GO" id="GO:0009097">
    <property type="term" value="P:isoleucine biosynthetic process"/>
    <property type="evidence" value="ECO:0007669"/>
    <property type="project" value="UniProtKB-UniRule"/>
</dbReference>
<protein>
    <recommendedName>
        <fullName evidence="14 15">Dihydroxy-acid dehydratase</fullName>
        <shortName evidence="15">DAD</shortName>
        <ecNumber evidence="14 15">4.2.1.9</ecNumber>
    </recommendedName>
</protein>
<evidence type="ECO:0000256" key="15">
    <source>
        <dbReference type="HAMAP-Rule" id="MF_00012"/>
    </source>
</evidence>
<dbReference type="PROSITE" id="PS00887">
    <property type="entry name" value="ILVD_EDD_2"/>
    <property type="match status" value="1"/>
</dbReference>
<evidence type="ECO:0000256" key="10">
    <source>
        <dbReference type="ARBA" id="ARBA00023304"/>
    </source>
</evidence>
<dbReference type="RefSeq" id="WP_086349104.1">
    <property type="nucleotide sequence ID" value="NZ_CP147247.1"/>
</dbReference>
<comment type="pathway">
    <text evidence="13 15">Amino-acid biosynthesis; L-isoleucine biosynthesis; L-isoleucine from 2-oxobutanoate: step 3/4.</text>
</comment>
<evidence type="ECO:0000313" key="20">
    <source>
        <dbReference type="Proteomes" id="UP000195141"/>
    </source>
</evidence>
<evidence type="ECO:0000313" key="19">
    <source>
        <dbReference type="EMBL" id="WYJ92133.1"/>
    </source>
</evidence>
<dbReference type="SUPFAM" id="SSF52016">
    <property type="entry name" value="LeuD/IlvD-like"/>
    <property type="match status" value="1"/>
</dbReference>
<evidence type="ECO:0000256" key="1">
    <source>
        <dbReference type="ARBA" id="ARBA00001946"/>
    </source>
</evidence>
<keyword evidence="7 15" id="KW-0408">Iron</keyword>
<feature type="binding site" evidence="15">
    <location>
        <position position="446"/>
    </location>
    <ligand>
        <name>Mg(2+)</name>
        <dbReference type="ChEBI" id="CHEBI:18420"/>
    </ligand>
</feature>
<feature type="binding site" evidence="15">
    <location>
        <position position="122"/>
    </location>
    <ligand>
        <name>Mg(2+)</name>
        <dbReference type="ChEBI" id="CHEBI:18420"/>
    </ligand>
</feature>
<feature type="modified residue" description="N6-carboxylysine" evidence="15">
    <location>
        <position position="123"/>
    </location>
</feature>
<reference evidence="19" key="2">
    <citation type="submission" date="2017-05" db="EMBL/GenBank/DDBJ databases">
        <authorList>
            <consortium name="The Broad Institute Genomics Platform"/>
            <consortium name="The Broad Institute Genomic Center for Infectious Diseases"/>
            <person name="Earl A."/>
            <person name="Manson A."/>
            <person name="Schwartman J."/>
            <person name="Gilmore M."/>
            <person name="Abouelleil A."/>
            <person name="Cao P."/>
            <person name="Chapman S."/>
            <person name="Cusick C."/>
            <person name="Shea T."/>
            <person name="Young S."/>
            <person name="Neafsey D."/>
            <person name="Nusbaum C."/>
            <person name="Birren B."/>
        </authorList>
    </citation>
    <scope>NUCLEOTIDE SEQUENCE</scope>
    <source>
        <strain evidence="19">9E7_DIV0242</strain>
    </source>
</reference>
<keyword evidence="8 15" id="KW-0411">Iron-sulfur</keyword>
<feature type="binding site" evidence="15">
    <location>
        <position position="80"/>
    </location>
    <ligand>
        <name>Mg(2+)</name>
        <dbReference type="ChEBI" id="CHEBI:18420"/>
    </ligand>
</feature>
<dbReference type="AlphaFoldDB" id="A0A242K686"/>
<comment type="pathway">
    <text evidence="12 15">Amino-acid biosynthesis; L-valine biosynthesis; L-valine from pyruvate: step 3/4.</text>
</comment>
<dbReference type="GO" id="GO:0009099">
    <property type="term" value="P:L-valine biosynthetic process"/>
    <property type="evidence" value="ECO:0007669"/>
    <property type="project" value="UniProtKB-UniRule"/>
</dbReference>
<comment type="catalytic activity">
    <reaction evidence="15">
        <text>(2R,3R)-2,3-dihydroxy-3-methylpentanoate = (S)-3-methyl-2-oxopentanoate + H2O</text>
        <dbReference type="Rhea" id="RHEA:27694"/>
        <dbReference type="ChEBI" id="CHEBI:15377"/>
        <dbReference type="ChEBI" id="CHEBI:35146"/>
        <dbReference type="ChEBI" id="CHEBI:49258"/>
        <dbReference type="EC" id="4.2.1.9"/>
    </reaction>
</comment>
<keyword evidence="20" id="KW-1185">Reference proteome</keyword>
<dbReference type="PANTHER" id="PTHR43661">
    <property type="entry name" value="D-XYLONATE DEHYDRATASE"/>
    <property type="match status" value="1"/>
</dbReference>
<dbReference type="EMBL" id="CP147247">
    <property type="protein sequence ID" value="WYJ92133.1"/>
    <property type="molecule type" value="Genomic_DNA"/>
</dbReference>
<dbReference type="InterPro" id="IPR020558">
    <property type="entry name" value="DiOHA_6PGluconate_deHydtase_CS"/>
</dbReference>
<evidence type="ECO:0000256" key="4">
    <source>
        <dbReference type="ARBA" id="ARBA00022714"/>
    </source>
</evidence>
<gene>
    <name evidence="15" type="primary">ilvD</name>
    <name evidence="18" type="ORF">A5888_002034</name>
    <name evidence="19" type="ORF">A5888_003906</name>
</gene>
<evidence type="ECO:0000256" key="2">
    <source>
        <dbReference type="ARBA" id="ARBA00006486"/>
    </source>
</evidence>
<keyword evidence="10 15" id="KW-0100">Branched-chain amino acid biosynthesis</keyword>
<comment type="similarity">
    <text evidence="2 15">Belongs to the IlvD/Edd family.</text>
</comment>
<dbReference type="UniPathway" id="UPA00049">
    <property type="reaction ID" value="UER00061"/>
</dbReference>
<feature type="domain" description="Dihydroxy-acid/6-phosphogluconate dehydratase C-terminal" evidence="17">
    <location>
        <begin position="362"/>
        <end position="552"/>
    </location>
</feature>
<dbReference type="NCBIfam" id="TIGR00110">
    <property type="entry name" value="ilvD"/>
    <property type="match status" value="1"/>
</dbReference>
<dbReference type="FunFam" id="3.50.30.80:FF:000001">
    <property type="entry name" value="Dihydroxy-acid dehydratase"/>
    <property type="match status" value="1"/>
</dbReference>
<evidence type="ECO:0000256" key="7">
    <source>
        <dbReference type="ARBA" id="ARBA00023004"/>
    </source>
</evidence>
<reference evidence="19" key="3">
    <citation type="submission" date="2024-03" db="EMBL/GenBank/DDBJ databases">
        <title>The Genome Sequence of Enterococcus sp. DIV0242b.</title>
        <authorList>
            <consortium name="The Broad Institute Genomics Platform"/>
            <consortium name="The Broad Institute Microbial Omics Core"/>
            <consortium name="The Broad Institute Genomic Center for Infectious Diseases"/>
            <person name="Earl A."/>
            <person name="Manson A."/>
            <person name="Gilmore M."/>
            <person name="Schwartman J."/>
            <person name="Shea T."/>
            <person name="Abouelleil A."/>
            <person name="Cao P."/>
            <person name="Chapman S."/>
            <person name="Cusick C."/>
            <person name="Young S."/>
            <person name="Neafsey D."/>
            <person name="Nusbaum C."/>
            <person name="Birren B."/>
        </authorList>
    </citation>
    <scope>NUCLEOTIDE SEQUENCE</scope>
    <source>
        <strain evidence="19">9E7_DIV0242</strain>
    </source>
</reference>
<dbReference type="SUPFAM" id="SSF143975">
    <property type="entry name" value="IlvD/EDD N-terminal domain-like"/>
    <property type="match status" value="1"/>
</dbReference>
<evidence type="ECO:0000256" key="14">
    <source>
        <dbReference type="ARBA" id="ARBA00029490"/>
    </source>
</evidence>
<organism evidence="18">
    <name type="scientific">Candidatus Enterococcus clewellii</name>
    <dbReference type="NCBI Taxonomy" id="1834193"/>
    <lineage>
        <taxon>Bacteria</taxon>
        <taxon>Bacillati</taxon>
        <taxon>Bacillota</taxon>
        <taxon>Bacilli</taxon>
        <taxon>Lactobacillales</taxon>
        <taxon>Enterococcaceae</taxon>
        <taxon>Enterococcus</taxon>
    </lineage>
</organism>
<comment type="function">
    <text evidence="15">Functions in the biosynthesis of branched-chain amino acids. Catalyzes the dehydration of (2R,3R)-2,3-dihydroxy-3-methylpentanoate (2,3-dihydroxy-3-methylvalerate) into 2-oxo-3-methylpentanoate (2-oxo-3-methylvalerate) and of (2R)-2,3-dihydroxy-3-methylbutanoate (2,3-dihydroxyisovalerate) into 2-oxo-3-methylbutanoate (2-oxoisovalerate), the penultimate precursor to L-isoleucine and L-valine, respectively.</text>
</comment>
<dbReference type="EC" id="4.2.1.9" evidence="14 15"/>
<feature type="binding site" description="via carbamate group" evidence="15">
    <location>
        <position position="123"/>
    </location>
    <ligand>
        <name>Mg(2+)</name>
        <dbReference type="ChEBI" id="CHEBI:18420"/>
    </ligand>
</feature>
<keyword evidence="3 15" id="KW-0028">Amino-acid biosynthesis</keyword>
<comment type="subunit">
    <text evidence="15">Homodimer.</text>
</comment>
<dbReference type="OrthoDB" id="9807077at2"/>
<comment type="cofactor">
    <cofactor evidence="15">
        <name>[2Fe-2S] cluster</name>
        <dbReference type="ChEBI" id="CHEBI:190135"/>
    </cofactor>
    <text evidence="15">Binds 1 [2Fe-2S] cluster per subunit. This cluster acts as a Lewis acid cofactor.</text>
</comment>
<evidence type="ECO:0000256" key="12">
    <source>
        <dbReference type="ARBA" id="ARBA00029436"/>
    </source>
</evidence>
<dbReference type="GO" id="GO:0051537">
    <property type="term" value="F:2 iron, 2 sulfur cluster binding"/>
    <property type="evidence" value="ECO:0007669"/>
    <property type="project" value="UniProtKB-UniRule"/>
</dbReference>
<dbReference type="InterPro" id="IPR000581">
    <property type="entry name" value="ILV_EDD_N"/>
</dbReference>
<dbReference type="NCBIfam" id="NF002068">
    <property type="entry name" value="PRK00911.1"/>
    <property type="match status" value="1"/>
</dbReference>
<evidence type="ECO:0000259" key="16">
    <source>
        <dbReference type="Pfam" id="PF00920"/>
    </source>
</evidence>
<keyword evidence="9 15" id="KW-0456">Lyase</keyword>
<evidence type="ECO:0000256" key="6">
    <source>
        <dbReference type="ARBA" id="ARBA00022842"/>
    </source>
</evidence>
<keyword evidence="5 15" id="KW-0479">Metal-binding</keyword>
<evidence type="ECO:0000256" key="9">
    <source>
        <dbReference type="ARBA" id="ARBA00023239"/>
    </source>
</evidence>
<dbReference type="InterPro" id="IPR037237">
    <property type="entry name" value="IlvD/EDD_N"/>
</dbReference>
<evidence type="ECO:0000256" key="11">
    <source>
        <dbReference type="ARBA" id="ARBA00029304"/>
    </source>
</evidence>
<dbReference type="UniPathway" id="UPA00047">
    <property type="reaction ID" value="UER00057"/>
</dbReference>
<dbReference type="GO" id="GO:0005829">
    <property type="term" value="C:cytosol"/>
    <property type="evidence" value="ECO:0007669"/>
    <property type="project" value="TreeGrafter"/>
</dbReference>
<evidence type="ECO:0000259" key="17">
    <source>
        <dbReference type="Pfam" id="PF24877"/>
    </source>
</evidence>
<feature type="domain" description="Dihydroxy-acid/6-phosphogluconate dehydratase N-terminal" evidence="16">
    <location>
        <begin position="33"/>
        <end position="352"/>
    </location>
</feature>
<dbReference type="Pfam" id="PF00920">
    <property type="entry name" value="ILVD_EDD_N"/>
    <property type="match status" value="1"/>
</dbReference>
<dbReference type="InterPro" id="IPR042096">
    <property type="entry name" value="Dihydro-acid_dehy_C"/>
</dbReference>
<comment type="catalytic activity">
    <reaction evidence="11">
        <text>(2R)-2,3-dihydroxy-3-methylbutanoate = 3-methyl-2-oxobutanoate + H2O</text>
        <dbReference type="Rhea" id="RHEA:24809"/>
        <dbReference type="ChEBI" id="CHEBI:11851"/>
        <dbReference type="ChEBI" id="CHEBI:15377"/>
        <dbReference type="ChEBI" id="CHEBI:49072"/>
        <dbReference type="EC" id="4.2.1.9"/>
    </reaction>
    <physiologicalReaction direction="left-to-right" evidence="11">
        <dbReference type="Rhea" id="RHEA:24810"/>
    </physiologicalReaction>
</comment>
<dbReference type="EMBL" id="NGMM01000003">
    <property type="protein sequence ID" value="OTP15820.1"/>
    <property type="molecule type" value="Genomic_DNA"/>
</dbReference>
<sequence length="563" mass="60420">MRSDKIKKGIEAAPARSLLYATGQVKSAKDMEKPFIAICNSYIDIVPGHVHLRELADIAKEAIREAGGIPFEFNTIGVDDGIAMGHIGMRYSLPSREIIADAAETVINAHWFDGVFYIPNCDKITPGMLLASVRTNVPAIFCSGGPMKAGVDPRGHTATLSSMFEAVGAFKEGQMTEDEFRFMEQNACPTCGSCAGMFTANSMNCLMEVLGMALPGNGTILAVSEERRELIRKSAFHLMDLVKKQIKPRDIITKEAIDDAFALDMAMGGSTNTVLHTLAIANEAEIDYELESINEIAKRVPYLSKIAPSSAYSMHDVHEAGGVPAILKELVDLGDAIHPDRITVTGKTLRENVAEATIKNEEVIHPKEKPYSPVGGLSILYGNIAPKGSVIKVGGVDPSIKVFKGKAICFNSHDEAVEAIDNHTVTKGHVVVIRYEGPKGGPGMPEMLAPTSSIVGRGLGKDVALITDGRFSGATRGIAVGHISPEAAAGGPIALINDGDEIEIDLTNRTLNVLVADQELEQRKEHLPKFKAKVKTGYLARYTALVTSAHTGGIMRIPDDLLD</sequence>
<dbReference type="InterPro" id="IPR056740">
    <property type="entry name" value="ILV_EDD_C"/>
</dbReference>
<name>A0A242K686_9ENTE</name>
<feature type="active site" description="Proton acceptor" evidence="15">
    <location>
        <position position="472"/>
    </location>
</feature>
<dbReference type="GO" id="GO:0004160">
    <property type="term" value="F:dihydroxy-acid dehydratase activity"/>
    <property type="evidence" value="ECO:0007669"/>
    <property type="project" value="UniProtKB-UniRule"/>
</dbReference>
<keyword evidence="6 15" id="KW-0460">Magnesium</keyword>
<proteinExistence type="inferred from homology"/>
<dbReference type="InterPro" id="IPR004404">
    <property type="entry name" value="DihydroxyA_deHydtase"/>
</dbReference>
<keyword evidence="4 15" id="KW-0001">2Fe-2S</keyword>
<dbReference type="PANTHER" id="PTHR43661:SF3">
    <property type="entry name" value="D-XYLONATE DEHYDRATASE YAGF-RELATED"/>
    <property type="match status" value="1"/>
</dbReference>
<dbReference type="GO" id="GO:0000287">
    <property type="term" value="F:magnesium ion binding"/>
    <property type="evidence" value="ECO:0007669"/>
    <property type="project" value="UniProtKB-UniRule"/>
</dbReference>
<evidence type="ECO:0000256" key="5">
    <source>
        <dbReference type="ARBA" id="ARBA00022723"/>
    </source>
</evidence>
<evidence type="ECO:0000256" key="8">
    <source>
        <dbReference type="ARBA" id="ARBA00023014"/>
    </source>
</evidence>
<dbReference type="HAMAP" id="MF_00012">
    <property type="entry name" value="IlvD"/>
    <property type="match status" value="1"/>
</dbReference>
<reference evidence="18" key="1">
    <citation type="submission" date="2017-05" db="EMBL/GenBank/DDBJ databases">
        <title>The Genome Sequence of Enterococcus sp. 9E7_DIV0242.</title>
        <authorList>
            <consortium name="The Broad Institute Genomics Platform"/>
            <consortium name="The Broad Institute Genomic Center for Infectious Diseases"/>
            <person name="Earl A."/>
            <person name="Manson A."/>
            <person name="Schwartman J."/>
            <person name="Gilmore M."/>
            <person name="Abouelleil A."/>
            <person name="Cao P."/>
            <person name="Chapman S."/>
            <person name="Cusick C."/>
            <person name="Shea T."/>
            <person name="Young S."/>
            <person name="Neafsey D."/>
            <person name="Nusbaum C."/>
            <person name="Birren B."/>
        </authorList>
    </citation>
    <scope>NUCLEOTIDE SEQUENCE [LARGE SCALE GENOMIC DNA]</scope>
    <source>
        <strain evidence="18">9E7_DIV0242</strain>
    </source>
</reference>
<dbReference type="PROSITE" id="PS00886">
    <property type="entry name" value="ILVD_EDD_1"/>
    <property type="match status" value="1"/>
</dbReference>
<evidence type="ECO:0000256" key="13">
    <source>
        <dbReference type="ARBA" id="ARBA00029437"/>
    </source>
</evidence>